<dbReference type="GO" id="GO:0005886">
    <property type="term" value="C:plasma membrane"/>
    <property type="evidence" value="ECO:0007669"/>
    <property type="project" value="UniProtKB-SubCell"/>
</dbReference>
<feature type="transmembrane region" description="Helical" evidence="7">
    <location>
        <begin position="280"/>
        <end position="304"/>
    </location>
</feature>
<keyword evidence="2 7" id="KW-0813">Transport</keyword>
<feature type="transmembrane region" description="Helical" evidence="7">
    <location>
        <begin position="132"/>
        <end position="149"/>
    </location>
</feature>
<dbReference type="PANTHER" id="PTHR43227:SF11">
    <property type="entry name" value="BLL4140 PROTEIN"/>
    <property type="match status" value="1"/>
</dbReference>
<dbReference type="Gene3D" id="1.10.3720.10">
    <property type="entry name" value="MetI-like"/>
    <property type="match status" value="1"/>
</dbReference>
<keyword evidence="5 7" id="KW-1133">Transmembrane helix</keyword>
<dbReference type="PROSITE" id="PS50928">
    <property type="entry name" value="ABC_TM1"/>
    <property type="match status" value="1"/>
</dbReference>
<dbReference type="InterPro" id="IPR035906">
    <property type="entry name" value="MetI-like_sf"/>
</dbReference>
<keyword evidence="6 7" id="KW-0472">Membrane</keyword>
<dbReference type="GO" id="GO:0055085">
    <property type="term" value="P:transmembrane transport"/>
    <property type="evidence" value="ECO:0007669"/>
    <property type="project" value="InterPro"/>
</dbReference>
<dbReference type="Pfam" id="PF00528">
    <property type="entry name" value="BPD_transp_1"/>
    <property type="match status" value="1"/>
</dbReference>
<comment type="subcellular location">
    <subcellularLocation>
        <location evidence="1 7">Cell membrane</location>
        <topology evidence="1 7">Multi-pass membrane protein</topology>
    </subcellularLocation>
</comment>
<dbReference type="InterPro" id="IPR000515">
    <property type="entry name" value="MetI-like"/>
</dbReference>
<dbReference type="InterPro" id="IPR050809">
    <property type="entry name" value="UgpAE/MalFG_permease"/>
</dbReference>
<evidence type="ECO:0000256" key="1">
    <source>
        <dbReference type="ARBA" id="ARBA00004651"/>
    </source>
</evidence>
<evidence type="ECO:0000256" key="3">
    <source>
        <dbReference type="ARBA" id="ARBA00022475"/>
    </source>
</evidence>
<reference evidence="10" key="1">
    <citation type="submission" date="2018-11" db="EMBL/GenBank/DDBJ databases">
        <title>Complete genome sequence of Paenibacillus sp. ML311-T8.</title>
        <authorList>
            <person name="Nam Y.-D."/>
            <person name="Kang J."/>
            <person name="Chung W.-H."/>
            <person name="Park Y.S."/>
        </authorList>
    </citation>
    <scope>NUCLEOTIDE SEQUENCE [LARGE SCALE GENOMIC DNA]</scope>
    <source>
        <strain evidence="10">ML311-T8</strain>
    </source>
</reference>
<proteinExistence type="inferred from homology"/>
<name>A0A6B8RS65_9BACL</name>
<keyword evidence="3" id="KW-1003">Cell membrane</keyword>
<organism evidence="9 10">
    <name type="scientific">Paenibacillus psychroresistens</name>
    <dbReference type="NCBI Taxonomy" id="1778678"/>
    <lineage>
        <taxon>Bacteria</taxon>
        <taxon>Bacillati</taxon>
        <taxon>Bacillota</taxon>
        <taxon>Bacilli</taxon>
        <taxon>Bacillales</taxon>
        <taxon>Paenibacillaceae</taxon>
        <taxon>Paenibacillus</taxon>
    </lineage>
</organism>
<protein>
    <submittedName>
        <fullName evidence="9">Sugar ABC transporter permease</fullName>
    </submittedName>
</protein>
<evidence type="ECO:0000256" key="6">
    <source>
        <dbReference type="ARBA" id="ARBA00023136"/>
    </source>
</evidence>
<sequence>MKVQAANNKAVKKQTSIVQKLKKDWLIYLLLLPALLITLVFCYFPLPGILITFQEYDIFLGPIHSPWIGFDNIKAIFELPDITKALSNTVVLFFISLIVGFPVPIILALLLNEVKLKLFKRTVQTLTYLPHFLSWISVIGIAYTMYSMYGPINDMRVSMLGSDAERILFMAKQGFFIPNILMLSLWKEMGWGTIIYLAAISGINPELYEAAGIDGAGKFQQAMRITIPGIMPTAMILLILSMSGLLNSNFELVFGLQNSFIDYDVLSTLVYKFGIQQAHYSLATAVGFIQGVVAFVLLIVVNFITKKISSISIW</sequence>
<evidence type="ECO:0000256" key="5">
    <source>
        <dbReference type="ARBA" id="ARBA00022989"/>
    </source>
</evidence>
<dbReference type="CDD" id="cd06261">
    <property type="entry name" value="TM_PBP2"/>
    <property type="match status" value="1"/>
</dbReference>
<dbReference type="SUPFAM" id="SSF161098">
    <property type="entry name" value="MetI-like"/>
    <property type="match status" value="1"/>
</dbReference>
<dbReference type="OrthoDB" id="9785836at2"/>
<evidence type="ECO:0000313" key="9">
    <source>
        <dbReference type="EMBL" id="QGQ98385.1"/>
    </source>
</evidence>
<evidence type="ECO:0000256" key="2">
    <source>
        <dbReference type="ARBA" id="ARBA00022448"/>
    </source>
</evidence>
<keyword evidence="10" id="KW-1185">Reference proteome</keyword>
<feature type="transmembrane region" description="Helical" evidence="7">
    <location>
        <begin position="25"/>
        <end position="46"/>
    </location>
</feature>
<feature type="transmembrane region" description="Helical" evidence="7">
    <location>
        <begin position="169"/>
        <end position="186"/>
    </location>
</feature>
<evidence type="ECO:0000313" key="10">
    <source>
        <dbReference type="Proteomes" id="UP000426246"/>
    </source>
</evidence>
<dbReference type="RefSeq" id="WP_155703490.1">
    <property type="nucleotide sequence ID" value="NZ_CP034235.1"/>
</dbReference>
<feature type="transmembrane region" description="Helical" evidence="7">
    <location>
        <begin position="90"/>
        <end position="111"/>
    </location>
</feature>
<accession>A0A6B8RS65</accession>
<evidence type="ECO:0000259" key="8">
    <source>
        <dbReference type="PROSITE" id="PS50928"/>
    </source>
</evidence>
<dbReference type="PANTHER" id="PTHR43227">
    <property type="entry name" value="BLL4140 PROTEIN"/>
    <property type="match status" value="1"/>
</dbReference>
<comment type="similarity">
    <text evidence="7">Belongs to the binding-protein-dependent transport system permease family.</text>
</comment>
<dbReference type="EMBL" id="CP034235">
    <property type="protein sequence ID" value="QGQ98385.1"/>
    <property type="molecule type" value="Genomic_DNA"/>
</dbReference>
<dbReference type="KEGG" id="ppsc:EHS13_27610"/>
<feature type="transmembrane region" description="Helical" evidence="7">
    <location>
        <begin position="225"/>
        <end position="246"/>
    </location>
</feature>
<evidence type="ECO:0000256" key="4">
    <source>
        <dbReference type="ARBA" id="ARBA00022692"/>
    </source>
</evidence>
<keyword evidence="4 7" id="KW-0812">Transmembrane</keyword>
<feature type="domain" description="ABC transmembrane type-1" evidence="8">
    <location>
        <begin position="86"/>
        <end position="301"/>
    </location>
</feature>
<gene>
    <name evidence="9" type="ORF">EHS13_27610</name>
</gene>
<evidence type="ECO:0000256" key="7">
    <source>
        <dbReference type="RuleBase" id="RU363032"/>
    </source>
</evidence>
<dbReference type="AlphaFoldDB" id="A0A6B8RS65"/>
<dbReference type="Proteomes" id="UP000426246">
    <property type="component" value="Chromosome"/>
</dbReference>